<dbReference type="Proteomes" id="UP001604335">
    <property type="component" value="Unassembled WGS sequence"/>
</dbReference>
<dbReference type="InterPro" id="IPR003723">
    <property type="entry name" value="Precorrin-6x_reduct"/>
</dbReference>
<name>A0ABW7CA53_9CYAN</name>
<evidence type="ECO:0000256" key="1">
    <source>
        <dbReference type="ARBA" id="ARBA00004953"/>
    </source>
</evidence>
<evidence type="ECO:0000313" key="4">
    <source>
        <dbReference type="EMBL" id="MFG3818038.1"/>
    </source>
</evidence>
<evidence type="ECO:0000256" key="3">
    <source>
        <dbReference type="ARBA" id="ARBA00023002"/>
    </source>
</evidence>
<proteinExistence type="predicted"/>
<keyword evidence="5" id="KW-1185">Reference proteome</keyword>
<dbReference type="PANTHER" id="PTHR36925:SF1">
    <property type="entry name" value="COBALT-PRECORRIN-6A REDUCTASE"/>
    <property type="match status" value="1"/>
</dbReference>
<keyword evidence="3 4" id="KW-0560">Oxidoreductase</keyword>
<dbReference type="PROSITE" id="PS51014">
    <property type="entry name" value="COBK_CBIJ"/>
    <property type="match status" value="1"/>
</dbReference>
<protein>
    <submittedName>
        <fullName evidence="4">Precorrin-6A reductase</fullName>
        <ecNumber evidence="4">1.3.1.54</ecNumber>
    </submittedName>
</protein>
<accession>A0ABW7CA53</accession>
<evidence type="ECO:0000256" key="2">
    <source>
        <dbReference type="ARBA" id="ARBA00022573"/>
    </source>
</evidence>
<gene>
    <name evidence="4" type="primary">cobK</name>
    <name evidence="4" type="ORF">VPK24_10365</name>
</gene>
<keyword evidence="2" id="KW-0169">Cobalamin biosynthesis</keyword>
<dbReference type="EC" id="1.3.1.54" evidence="4"/>
<comment type="pathway">
    <text evidence="1">Cofactor biosynthesis; adenosylcobalamin biosynthesis.</text>
</comment>
<sequence length="254" mass="27529">MLWLIGGTSDSRTLAQALDRAGLPWIATVVNPAAARLYDGLNGVVRSGAFAPADLMPWLADRAIRGIIDASHPFATEISQQAIAAAALRSIPYLRFERPAIPLEPPALQLPNLAAALCDRFLRDRLVLFTLGVKALPQILPWRDRVAALWVRVLPESVAQAIALGFDRSEVIGQRLPVDPAQERADWQNRAIEVVVTKAAGAAGGLDLKQALAKELGVQLLVIDRPSIVYPAQTDQIDEVVAFAHRAISLRSSY</sequence>
<evidence type="ECO:0000313" key="5">
    <source>
        <dbReference type="Proteomes" id="UP001604335"/>
    </source>
</evidence>
<dbReference type="Pfam" id="PF02571">
    <property type="entry name" value="CbiJ"/>
    <property type="match status" value="1"/>
</dbReference>
<dbReference type="EMBL" id="JAZAQF010000059">
    <property type="protein sequence ID" value="MFG3818038.1"/>
    <property type="molecule type" value="Genomic_DNA"/>
</dbReference>
<dbReference type="GO" id="GO:0016994">
    <property type="term" value="F:precorrin-6A reductase activity"/>
    <property type="evidence" value="ECO:0007669"/>
    <property type="project" value="UniProtKB-EC"/>
</dbReference>
<comment type="caution">
    <text evidence="4">The sequence shown here is derived from an EMBL/GenBank/DDBJ whole genome shotgun (WGS) entry which is preliminary data.</text>
</comment>
<organism evidence="4 5">
    <name type="scientific">Limnothrix redekei LRLZ20PSL1</name>
    <dbReference type="NCBI Taxonomy" id="3112953"/>
    <lineage>
        <taxon>Bacteria</taxon>
        <taxon>Bacillati</taxon>
        <taxon>Cyanobacteriota</taxon>
        <taxon>Cyanophyceae</taxon>
        <taxon>Pseudanabaenales</taxon>
        <taxon>Pseudanabaenaceae</taxon>
        <taxon>Limnothrix</taxon>
    </lineage>
</organism>
<dbReference type="PANTHER" id="PTHR36925">
    <property type="entry name" value="COBALT-PRECORRIN-6A REDUCTASE"/>
    <property type="match status" value="1"/>
</dbReference>
<reference evidence="5" key="1">
    <citation type="journal article" date="2024" name="Algal Res.">
        <title>Biochemical, toxicological and genomic investigation of a high-biomass producing Limnothrix strain isolated from Italian shallow drinking water reservoir.</title>
        <authorList>
            <person name="Simonazzi M."/>
            <person name="Shishido T.K."/>
            <person name="Delbaje E."/>
            <person name="Wahlsten M."/>
            <person name="Fewer D.P."/>
            <person name="Sivonen K."/>
            <person name="Pezzolesi L."/>
            <person name="Pistocchi R."/>
        </authorList>
    </citation>
    <scope>NUCLEOTIDE SEQUENCE [LARGE SCALE GENOMIC DNA]</scope>
    <source>
        <strain evidence="5">LRLZ20PSL1</strain>
    </source>
</reference>
<dbReference type="NCBIfam" id="TIGR00715">
    <property type="entry name" value="precor6x_red"/>
    <property type="match status" value="1"/>
</dbReference>